<keyword evidence="3" id="KW-0949">S-adenosyl-L-methionine</keyword>
<organism evidence="8 9">
    <name type="scientific">Altererythrobacter epoxidivorans</name>
    <dbReference type="NCBI Taxonomy" id="361183"/>
    <lineage>
        <taxon>Bacteria</taxon>
        <taxon>Pseudomonadati</taxon>
        <taxon>Pseudomonadota</taxon>
        <taxon>Alphaproteobacteria</taxon>
        <taxon>Sphingomonadales</taxon>
        <taxon>Erythrobacteraceae</taxon>
        <taxon>Altererythrobacter</taxon>
    </lineage>
</organism>
<dbReference type="InterPro" id="IPR058240">
    <property type="entry name" value="rSAM_sf"/>
</dbReference>
<dbReference type="SFLD" id="SFLDS00029">
    <property type="entry name" value="Radical_SAM"/>
    <property type="match status" value="1"/>
</dbReference>
<evidence type="ECO:0000256" key="4">
    <source>
        <dbReference type="ARBA" id="ARBA00022723"/>
    </source>
</evidence>
<sequence length="245" mass="27034">MATAATLARDRRRGQNRAATPFHALTPFTMLDFPGCAACIVWIAGCNMRCGYCHNPQIVLGKGSIGEGAVMDFLTRRRGLLDGVVLSGGEATTWSGLANFAEKVKAMGFAIKLDTNGLRPDVITRLLEAQLLDRIALDYKAPRAKFAEVTGVTAWRRFNSTLDMLCAQGTVRFEVRTTVHTDLLNEDDILTIAKDLAARGYRGRYAIQMAVIEPDRPTLAPLAPPHRQLDINQLQQHSPLELIFR</sequence>
<evidence type="ECO:0000313" key="9">
    <source>
        <dbReference type="Proteomes" id="UP000057938"/>
    </source>
</evidence>
<dbReference type="GO" id="GO:0043365">
    <property type="term" value="F:[formate-C-acetyltransferase]-activating enzyme activity"/>
    <property type="evidence" value="ECO:0007669"/>
    <property type="project" value="UniProtKB-EC"/>
</dbReference>
<dbReference type="OrthoDB" id="9792276at2"/>
<dbReference type="PROSITE" id="PS51918">
    <property type="entry name" value="RADICAL_SAM"/>
    <property type="match status" value="1"/>
</dbReference>
<dbReference type="SFLD" id="SFLDG01094">
    <property type="entry name" value="Uncharacterised_Radical_SAM_Su"/>
    <property type="match status" value="1"/>
</dbReference>
<proteinExistence type="predicted"/>
<dbReference type="CDD" id="cd01335">
    <property type="entry name" value="Radical_SAM"/>
    <property type="match status" value="1"/>
</dbReference>
<evidence type="ECO:0000256" key="6">
    <source>
        <dbReference type="ARBA" id="ARBA00023014"/>
    </source>
</evidence>
<dbReference type="InterPro" id="IPR007197">
    <property type="entry name" value="rSAM"/>
</dbReference>
<evidence type="ECO:0000256" key="5">
    <source>
        <dbReference type="ARBA" id="ARBA00023004"/>
    </source>
</evidence>
<gene>
    <name evidence="8" type="ORF">AMC99_00117</name>
</gene>
<evidence type="ECO:0000313" key="8">
    <source>
        <dbReference type="EMBL" id="ALE15433.1"/>
    </source>
</evidence>
<dbReference type="Proteomes" id="UP000057938">
    <property type="component" value="Chromosome"/>
</dbReference>
<dbReference type="PANTHER" id="PTHR30352:SF13">
    <property type="entry name" value="GLYCYL-RADICAL ENZYME ACTIVATING ENZYME YJJW-RELATED"/>
    <property type="match status" value="1"/>
</dbReference>
<keyword evidence="2" id="KW-0004">4Fe-4S</keyword>
<protein>
    <submittedName>
        <fullName evidence="8">Ribonucleotide reductase of class III (Anaerobic), activating protein</fullName>
        <ecNumber evidence="8">1.97.1.4</ecNumber>
    </submittedName>
</protein>
<dbReference type="NCBIfam" id="TIGR02495">
    <property type="entry name" value="NrdG2"/>
    <property type="match status" value="1"/>
</dbReference>
<keyword evidence="4" id="KW-0479">Metal-binding</keyword>
<dbReference type="PANTHER" id="PTHR30352">
    <property type="entry name" value="PYRUVATE FORMATE-LYASE-ACTIVATING ENZYME"/>
    <property type="match status" value="1"/>
</dbReference>
<keyword evidence="8" id="KW-0560">Oxidoreductase</keyword>
<dbReference type="GO" id="GO:0046872">
    <property type="term" value="F:metal ion binding"/>
    <property type="evidence" value="ECO:0007669"/>
    <property type="project" value="UniProtKB-KW"/>
</dbReference>
<evidence type="ECO:0000259" key="7">
    <source>
        <dbReference type="PROSITE" id="PS51918"/>
    </source>
</evidence>
<keyword evidence="6" id="KW-0411">Iron-sulfur</keyword>
<evidence type="ECO:0000256" key="3">
    <source>
        <dbReference type="ARBA" id="ARBA00022691"/>
    </source>
</evidence>
<dbReference type="GO" id="GO:0051539">
    <property type="term" value="F:4 iron, 4 sulfur cluster binding"/>
    <property type="evidence" value="ECO:0007669"/>
    <property type="project" value="UniProtKB-KW"/>
</dbReference>
<dbReference type="SUPFAM" id="SSF102114">
    <property type="entry name" value="Radical SAM enzymes"/>
    <property type="match status" value="1"/>
</dbReference>
<dbReference type="PATRIC" id="fig|361183.4.peg.122"/>
<keyword evidence="9" id="KW-1185">Reference proteome</keyword>
<dbReference type="EMBL" id="CP012669">
    <property type="protein sequence ID" value="ALE15433.1"/>
    <property type="molecule type" value="Genomic_DNA"/>
</dbReference>
<dbReference type="InterPro" id="IPR012840">
    <property type="entry name" value="NrdG2"/>
</dbReference>
<dbReference type="AlphaFoldDB" id="A0A0M4MR76"/>
<dbReference type="InterPro" id="IPR013785">
    <property type="entry name" value="Aldolase_TIM"/>
</dbReference>
<evidence type="ECO:0000256" key="2">
    <source>
        <dbReference type="ARBA" id="ARBA00022485"/>
    </source>
</evidence>
<accession>A0A0M4MR76</accession>
<evidence type="ECO:0000256" key="1">
    <source>
        <dbReference type="ARBA" id="ARBA00001966"/>
    </source>
</evidence>
<dbReference type="EC" id="1.97.1.4" evidence="8"/>
<dbReference type="Gene3D" id="3.20.20.70">
    <property type="entry name" value="Aldolase class I"/>
    <property type="match status" value="1"/>
</dbReference>
<dbReference type="KEGG" id="aep:AMC99_00117"/>
<dbReference type="Pfam" id="PF04055">
    <property type="entry name" value="Radical_SAM"/>
    <property type="match status" value="1"/>
</dbReference>
<name>A0A0M4MR76_9SPHN</name>
<comment type="cofactor">
    <cofactor evidence="1">
        <name>[4Fe-4S] cluster</name>
        <dbReference type="ChEBI" id="CHEBI:49883"/>
    </cofactor>
</comment>
<dbReference type="STRING" id="361183.AMC99_00117"/>
<reference evidence="8 9" key="1">
    <citation type="submission" date="2015-09" db="EMBL/GenBank/DDBJ databases">
        <title>Complete genome sequence of a benzo[a]pyrene-degrading bacterium Altererythrobacter epoxidivorans CGMCC 1.7731T.</title>
        <authorList>
            <person name="Li Z."/>
            <person name="Cheng H."/>
            <person name="Huo Y."/>
            <person name="Xu X."/>
        </authorList>
    </citation>
    <scope>NUCLEOTIDE SEQUENCE [LARGE SCALE GENOMIC DNA]</scope>
    <source>
        <strain evidence="8 9">CGMCC 1.7731</strain>
    </source>
</reference>
<keyword evidence="5" id="KW-0408">Iron</keyword>
<dbReference type="InterPro" id="IPR034457">
    <property type="entry name" value="Organic_radical-activating"/>
</dbReference>
<feature type="domain" description="Radical SAM core" evidence="7">
    <location>
        <begin position="32"/>
        <end position="245"/>
    </location>
</feature>